<accession>A0A5C5U4B5</accession>
<name>A0A5C5U4B5_9GAMM</name>
<dbReference type="RefSeq" id="WP_146388097.1">
    <property type="nucleotide sequence ID" value="NZ_VOHK01000004.1"/>
</dbReference>
<evidence type="ECO:0000313" key="2">
    <source>
        <dbReference type="Proteomes" id="UP000319980"/>
    </source>
</evidence>
<reference evidence="1 2" key="1">
    <citation type="journal article" date="2008" name="Int. J. Syst. Evol. Microbiol.">
        <title>Luteimonas marina sp. nov., isolated from seawater.</title>
        <authorList>
            <person name="Baik K.S."/>
            <person name="Park S.C."/>
            <person name="Kim M.S."/>
            <person name="Kim E.M."/>
            <person name="Park C."/>
            <person name="Chun J."/>
            <person name="Seong C.N."/>
        </authorList>
    </citation>
    <scope>NUCLEOTIDE SEQUENCE [LARGE SCALE GENOMIC DNA]</scope>
    <source>
        <strain evidence="1 2">FR1330</strain>
    </source>
</reference>
<dbReference type="EMBL" id="VOHK01000004">
    <property type="protein sequence ID" value="TWT20362.1"/>
    <property type="molecule type" value="Genomic_DNA"/>
</dbReference>
<proteinExistence type="predicted"/>
<dbReference type="Pfam" id="PF11743">
    <property type="entry name" value="DUF3301"/>
    <property type="match status" value="1"/>
</dbReference>
<organism evidence="1 2">
    <name type="scientific">Luteimonas marina</name>
    <dbReference type="NCBI Taxonomy" id="488485"/>
    <lineage>
        <taxon>Bacteria</taxon>
        <taxon>Pseudomonadati</taxon>
        <taxon>Pseudomonadota</taxon>
        <taxon>Gammaproteobacteria</taxon>
        <taxon>Lysobacterales</taxon>
        <taxon>Lysobacteraceae</taxon>
        <taxon>Luteimonas</taxon>
    </lineage>
</organism>
<dbReference type="OrthoDB" id="5959530at2"/>
<sequence>MPDFPVLIALMIAGAAVYGWWNAARAAAERAIVLGRNACQAAGVIWLDQSVHANGLRLRRRADGRLGLERSFRFEYSEDGMQRHVGKLVLHGEELVYFSGPARAASVVGMH</sequence>
<protein>
    <submittedName>
        <fullName evidence="1">DUF3301 domain-containing protein</fullName>
    </submittedName>
</protein>
<gene>
    <name evidence="1" type="ORF">FQY83_11595</name>
</gene>
<dbReference type="InterPro" id="IPR021732">
    <property type="entry name" value="DUF3301"/>
</dbReference>
<dbReference type="AlphaFoldDB" id="A0A5C5U4B5"/>
<dbReference type="Proteomes" id="UP000319980">
    <property type="component" value="Unassembled WGS sequence"/>
</dbReference>
<evidence type="ECO:0000313" key="1">
    <source>
        <dbReference type="EMBL" id="TWT20362.1"/>
    </source>
</evidence>
<keyword evidence="2" id="KW-1185">Reference proteome</keyword>
<comment type="caution">
    <text evidence="1">The sequence shown here is derived from an EMBL/GenBank/DDBJ whole genome shotgun (WGS) entry which is preliminary data.</text>
</comment>